<keyword evidence="4" id="KW-1185">Reference proteome</keyword>
<evidence type="ECO:0000313" key="3">
    <source>
        <dbReference type="EMBL" id="KAF2891246.1"/>
    </source>
</evidence>
<dbReference type="InterPro" id="IPR007889">
    <property type="entry name" value="HTH_Psq"/>
</dbReference>
<dbReference type="SUPFAM" id="SSF46689">
    <property type="entry name" value="Homeodomain-like"/>
    <property type="match status" value="1"/>
</dbReference>
<evidence type="ECO:0000259" key="2">
    <source>
        <dbReference type="Pfam" id="PF05225"/>
    </source>
</evidence>
<accession>A0A8K0CTA7</accession>
<sequence length="87" mass="10381">MDRYKDHSPHRYLEEALQSALKAIREENVGIRELNRRFGVSRGTIQDHFHGRFKKVPLKMRPCTILSKEKEDDLERWLIELAEFGFP</sequence>
<dbReference type="Proteomes" id="UP000801492">
    <property type="component" value="Unassembled WGS sequence"/>
</dbReference>
<comment type="subcellular location">
    <subcellularLocation>
        <location evidence="1">Nucleus</location>
    </subcellularLocation>
</comment>
<comment type="caution">
    <text evidence="3">The sequence shown here is derived from an EMBL/GenBank/DDBJ whole genome shotgun (WGS) entry which is preliminary data.</text>
</comment>
<name>A0A8K0CTA7_IGNLU</name>
<dbReference type="Pfam" id="PF05225">
    <property type="entry name" value="HTH_psq"/>
    <property type="match status" value="1"/>
</dbReference>
<dbReference type="Gene3D" id="1.10.10.60">
    <property type="entry name" value="Homeodomain-like"/>
    <property type="match status" value="1"/>
</dbReference>
<proteinExistence type="predicted"/>
<evidence type="ECO:0000313" key="4">
    <source>
        <dbReference type="Proteomes" id="UP000801492"/>
    </source>
</evidence>
<gene>
    <name evidence="3" type="ORF">ILUMI_14926</name>
</gene>
<organism evidence="3 4">
    <name type="scientific">Ignelater luminosus</name>
    <name type="common">Cucubano</name>
    <name type="synonym">Pyrophorus luminosus</name>
    <dbReference type="NCBI Taxonomy" id="2038154"/>
    <lineage>
        <taxon>Eukaryota</taxon>
        <taxon>Metazoa</taxon>
        <taxon>Ecdysozoa</taxon>
        <taxon>Arthropoda</taxon>
        <taxon>Hexapoda</taxon>
        <taxon>Insecta</taxon>
        <taxon>Pterygota</taxon>
        <taxon>Neoptera</taxon>
        <taxon>Endopterygota</taxon>
        <taxon>Coleoptera</taxon>
        <taxon>Polyphaga</taxon>
        <taxon>Elateriformia</taxon>
        <taxon>Elateroidea</taxon>
        <taxon>Elateridae</taxon>
        <taxon>Agrypninae</taxon>
        <taxon>Pyrophorini</taxon>
        <taxon>Ignelater</taxon>
    </lineage>
</organism>
<dbReference type="EMBL" id="VTPC01035780">
    <property type="protein sequence ID" value="KAF2891246.1"/>
    <property type="molecule type" value="Genomic_DNA"/>
</dbReference>
<dbReference type="InterPro" id="IPR009057">
    <property type="entry name" value="Homeodomain-like_sf"/>
</dbReference>
<protein>
    <recommendedName>
        <fullName evidence="2">HTH psq-type domain-containing protein</fullName>
    </recommendedName>
</protein>
<evidence type="ECO:0000256" key="1">
    <source>
        <dbReference type="ARBA" id="ARBA00004123"/>
    </source>
</evidence>
<dbReference type="GO" id="GO:0005634">
    <property type="term" value="C:nucleus"/>
    <property type="evidence" value="ECO:0007669"/>
    <property type="project" value="UniProtKB-SubCell"/>
</dbReference>
<reference evidence="3" key="1">
    <citation type="submission" date="2019-08" db="EMBL/GenBank/DDBJ databases">
        <title>The genome of the North American firefly Photinus pyralis.</title>
        <authorList>
            <consortium name="Photinus pyralis genome working group"/>
            <person name="Fallon T.R."/>
            <person name="Sander Lower S.E."/>
            <person name="Weng J.-K."/>
        </authorList>
    </citation>
    <scope>NUCLEOTIDE SEQUENCE</scope>
    <source>
        <strain evidence="3">TRF0915ILg1</strain>
        <tissue evidence="3">Whole body</tissue>
    </source>
</reference>
<feature type="domain" description="HTH psq-type" evidence="2">
    <location>
        <begin position="14"/>
        <end position="52"/>
    </location>
</feature>
<dbReference type="OrthoDB" id="6751611at2759"/>
<dbReference type="AlphaFoldDB" id="A0A8K0CTA7"/>
<dbReference type="GO" id="GO:0003677">
    <property type="term" value="F:DNA binding"/>
    <property type="evidence" value="ECO:0007669"/>
    <property type="project" value="InterPro"/>
</dbReference>